<sequence>MSYSEEEQVEKLKRFWTDFGTPILVGVSLALAVFAGWRYWQQTQLQAATTAGTAYQSALEASQKLTADTADKTANTELQRQSLKVIQEYPGTPYAINAALLLSKRAMDVGDLKAAEKHLRWVLEQKTDDGVKSMATLRLVRVLADKGDRKAALALLDQDQSAAFLPTREELRGDILRTAGDVAGARKAYEAAAKALVLRKEPRPLLDAKLADVGVEAPEVKRPSPVLEEKGA</sequence>
<keyword evidence="5 9" id="KW-0472">Membrane</keyword>
<dbReference type="PANTHER" id="PTHR38035">
    <property type="entry name" value="UPF0070 PROTEIN YFGM"/>
    <property type="match status" value="1"/>
</dbReference>
<evidence type="ECO:0000256" key="3">
    <source>
        <dbReference type="ARBA" id="ARBA00022692"/>
    </source>
</evidence>
<evidence type="ECO:0000256" key="1">
    <source>
        <dbReference type="ARBA" id="ARBA00004401"/>
    </source>
</evidence>
<dbReference type="OrthoDB" id="9789675at2"/>
<evidence type="ECO:0000259" key="10">
    <source>
        <dbReference type="Pfam" id="PF09976"/>
    </source>
</evidence>
<gene>
    <name evidence="11" type="ORF">EV700_0502</name>
</gene>
<dbReference type="PIRSF" id="PIRSF006170">
    <property type="entry name" value="YfgM"/>
    <property type="match status" value="1"/>
</dbReference>
<evidence type="ECO:0000256" key="9">
    <source>
        <dbReference type="SAM" id="Phobius"/>
    </source>
</evidence>
<dbReference type="GO" id="GO:0005886">
    <property type="term" value="C:plasma membrane"/>
    <property type="evidence" value="ECO:0007669"/>
    <property type="project" value="UniProtKB-SubCell"/>
</dbReference>
<comment type="subcellular location">
    <subcellularLocation>
        <location evidence="1">Cell membrane</location>
        <topology evidence="1">Single-pass type II membrane protein</topology>
    </subcellularLocation>
</comment>
<feature type="domain" description="Ancillary SecYEG translocon subunit/Cell division coordinator CpoB TPR" evidence="10">
    <location>
        <begin position="13"/>
        <end position="214"/>
    </location>
</feature>
<evidence type="ECO:0000256" key="4">
    <source>
        <dbReference type="ARBA" id="ARBA00022989"/>
    </source>
</evidence>
<keyword evidence="4 9" id="KW-1133">Transmembrane helix</keyword>
<evidence type="ECO:0000256" key="8">
    <source>
        <dbReference type="ARBA" id="ARBA00024235"/>
    </source>
</evidence>
<dbReference type="InterPro" id="IPR011990">
    <property type="entry name" value="TPR-like_helical_dom_sf"/>
</dbReference>
<evidence type="ECO:0000256" key="2">
    <source>
        <dbReference type="ARBA" id="ARBA00022475"/>
    </source>
</evidence>
<dbReference type="GO" id="GO:0044877">
    <property type="term" value="F:protein-containing complex binding"/>
    <property type="evidence" value="ECO:0007669"/>
    <property type="project" value="InterPro"/>
</dbReference>
<dbReference type="EMBL" id="SHKX01000010">
    <property type="protein sequence ID" value="RZU47539.1"/>
    <property type="molecule type" value="Genomic_DNA"/>
</dbReference>
<evidence type="ECO:0000313" key="11">
    <source>
        <dbReference type="EMBL" id="RZU47539.1"/>
    </source>
</evidence>
<comment type="similarity">
    <text evidence="7">Belongs to the YfgM family.</text>
</comment>
<dbReference type="PANTHER" id="PTHR38035:SF1">
    <property type="entry name" value="ANCILLARY SECYEG TRANSLOCON SUBUNIT"/>
    <property type="match status" value="1"/>
</dbReference>
<comment type="caution">
    <text evidence="11">The sequence shown here is derived from an EMBL/GenBank/DDBJ whole genome shotgun (WGS) entry which is preliminary data.</text>
</comment>
<evidence type="ECO:0000256" key="7">
    <source>
        <dbReference type="ARBA" id="ARBA00024197"/>
    </source>
</evidence>
<evidence type="ECO:0000256" key="5">
    <source>
        <dbReference type="ARBA" id="ARBA00023136"/>
    </source>
</evidence>
<keyword evidence="2" id="KW-1003">Cell membrane</keyword>
<proteinExistence type="inferred from homology"/>
<dbReference type="InterPro" id="IPR026039">
    <property type="entry name" value="YfgM"/>
</dbReference>
<dbReference type="Proteomes" id="UP000292423">
    <property type="component" value="Unassembled WGS sequence"/>
</dbReference>
<name>A0A4Q7ZCE0_9GAMM</name>
<keyword evidence="3 9" id="KW-0812">Transmembrane</keyword>
<evidence type="ECO:0000256" key="6">
    <source>
        <dbReference type="ARBA" id="ARBA00023186"/>
    </source>
</evidence>
<dbReference type="Gene3D" id="1.25.40.10">
    <property type="entry name" value="Tetratricopeptide repeat domain"/>
    <property type="match status" value="1"/>
</dbReference>
<feature type="transmembrane region" description="Helical" evidence="9">
    <location>
        <begin position="21"/>
        <end position="40"/>
    </location>
</feature>
<organism evidence="11 12">
    <name type="scientific">Fluviicoccus keumensis</name>
    <dbReference type="NCBI Taxonomy" id="1435465"/>
    <lineage>
        <taxon>Bacteria</taxon>
        <taxon>Pseudomonadati</taxon>
        <taxon>Pseudomonadota</taxon>
        <taxon>Gammaproteobacteria</taxon>
        <taxon>Moraxellales</taxon>
        <taxon>Moraxellaceae</taxon>
        <taxon>Fluviicoccus</taxon>
    </lineage>
</organism>
<dbReference type="InterPro" id="IPR018704">
    <property type="entry name" value="SecYEG/CpoB_TPR"/>
</dbReference>
<dbReference type="AlphaFoldDB" id="A0A4Q7ZCE0"/>
<keyword evidence="12" id="KW-1185">Reference proteome</keyword>
<protein>
    <recommendedName>
        <fullName evidence="8">Ancillary SecYEG translocon subunit</fullName>
    </recommendedName>
</protein>
<dbReference type="Pfam" id="PF09976">
    <property type="entry name" value="TPR_21"/>
    <property type="match status" value="1"/>
</dbReference>
<dbReference type="RefSeq" id="WP_130410774.1">
    <property type="nucleotide sequence ID" value="NZ_SHKX01000010.1"/>
</dbReference>
<evidence type="ECO:0000313" key="12">
    <source>
        <dbReference type="Proteomes" id="UP000292423"/>
    </source>
</evidence>
<reference evidence="11 12" key="1">
    <citation type="submission" date="2019-02" db="EMBL/GenBank/DDBJ databases">
        <title>Genomic Encyclopedia of Type Strains, Phase IV (KMG-IV): sequencing the most valuable type-strain genomes for metagenomic binning, comparative biology and taxonomic classification.</title>
        <authorList>
            <person name="Goeker M."/>
        </authorList>
    </citation>
    <scope>NUCLEOTIDE SEQUENCE [LARGE SCALE GENOMIC DNA]</scope>
    <source>
        <strain evidence="11 12">DSM 105135</strain>
    </source>
</reference>
<accession>A0A4Q7ZCE0</accession>
<keyword evidence="6" id="KW-0143">Chaperone</keyword>